<gene>
    <name evidence="3" type="ORF">P9H32_15280</name>
</gene>
<evidence type="ECO:0000259" key="2">
    <source>
        <dbReference type="Pfam" id="PF21302"/>
    </source>
</evidence>
<feature type="domain" description="Methyltransferase" evidence="1">
    <location>
        <begin position="93"/>
        <end position="176"/>
    </location>
</feature>
<reference evidence="3 4" key="1">
    <citation type="journal article" date="2024" name="Appl. Environ. Microbiol.">
        <title>Pontiella agarivorans sp. nov., a novel marine anaerobic bacterium capable of degrading macroalgal polysaccharides and fixing nitrogen.</title>
        <authorList>
            <person name="Liu N."/>
            <person name="Kivenson V."/>
            <person name="Peng X."/>
            <person name="Cui Z."/>
            <person name="Lankiewicz T.S."/>
            <person name="Gosselin K.M."/>
            <person name="English C.J."/>
            <person name="Blair E.M."/>
            <person name="O'Malley M.A."/>
            <person name="Valentine D.L."/>
        </authorList>
    </citation>
    <scope>NUCLEOTIDE SEQUENCE [LARGE SCALE GENOMIC DNA]</scope>
    <source>
        <strain evidence="3 4">NLcol2</strain>
    </source>
</reference>
<name>A0ABU5N0M9_9BACT</name>
<dbReference type="CDD" id="cd02440">
    <property type="entry name" value="AdoMet_MTases"/>
    <property type="match status" value="1"/>
</dbReference>
<keyword evidence="4" id="KW-1185">Reference proteome</keyword>
<dbReference type="Pfam" id="PF13649">
    <property type="entry name" value="Methyltransf_25"/>
    <property type="match status" value="1"/>
</dbReference>
<dbReference type="RefSeq" id="WP_322609772.1">
    <property type="nucleotide sequence ID" value="NZ_JARVCO010000012.1"/>
</dbReference>
<dbReference type="Proteomes" id="UP001290861">
    <property type="component" value="Unassembled WGS sequence"/>
</dbReference>
<dbReference type="GO" id="GO:0008168">
    <property type="term" value="F:methyltransferase activity"/>
    <property type="evidence" value="ECO:0007669"/>
    <property type="project" value="UniProtKB-KW"/>
</dbReference>
<dbReference type="Gene3D" id="3.40.50.150">
    <property type="entry name" value="Vaccinia Virus protein VP39"/>
    <property type="match status" value="1"/>
</dbReference>
<dbReference type="SUPFAM" id="SSF53335">
    <property type="entry name" value="S-adenosyl-L-methionine-dependent methyltransferases"/>
    <property type="match status" value="1"/>
</dbReference>
<keyword evidence="3" id="KW-0808">Transferase</keyword>
<dbReference type="InterPro" id="IPR041698">
    <property type="entry name" value="Methyltransf_25"/>
</dbReference>
<organism evidence="3 4">
    <name type="scientific">Pontiella agarivorans</name>
    <dbReference type="NCBI Taxonomy" id="3038953"/>
    <lineage>
        <taxon>Bacteria</taxon>
        <taxon>Pseudomonadati</taxon>
        <taxon>Kiritimatiellota</taxon>
        <taxon>Kiritimatiellia</taxon>
        <taxon>Kiritimatiellales</taxon>
        <taxon>Pontiellaceae</taxon>
        <taxon>Pontiella</taxon>
    </lineage>
</organism>
<dbReference type="InterPro" id="IPR016718">
    <property type="entry name" value="rRNA_m1G-MeTrfase_A_prd"/>
</dbReference>
<feature type="domain" description="23S rRNA (guanine(745)-N(1))-methyltransferase N-terminal" evidence="2">
    <location>
        <begin position="10"/>
        <end position="51"/>
    </location>
</feature>
<proteinExistence type="predicted"/>
<dbReference type="EMBL" id="JARVCO010000012">
    <property type="protein sequence ID" value="MDZ8119992.1"/>
    <property type="molecule type" value="Genomic_DNA"/>
</dbReference>
<dbReference type="InterPro" id="IPR029063">
    <property type="entry name" value="SAM-dependent_MTases_sf"/>
</dbReference>
<keyword evidence="3" id="KW-0489">Methyltransferase</keyword>
<accession>A0ABU5N0M9</accession>
<dbReference type="PIRSF" id="PIRSF018249">
    <property type="entry name" value="MyrA_prd"/>
    <property type="match status" value="1"/>
</dbReference>
<protein>
    <submittedName>
        <fullName evidence="3">Methyltransferase domain-containing protein</fullName>
    </submittedName>
</protein>
<dbReference type="Pfam" id="PF21302">
    <property type="entry name" value="Zn_ribbon_RlmA"/>
    <property type="match status" value="1"/>
</dbReference>
<dbReference type="InterPro" id="IPR048647">
    <property type="entry name" value="RlmA_N"/>
</dbReference>
<comment type="caution">
    <text evidence="3">The sequence shown here is derived from an EMBL/GenBank/DDBJ whole genome shotgun (WGS) entry which is preliminary data.</text>
</comment>
<evidence type="ECO:0000259" key="1">
    <source>
        <dbReference type="Pfam" id="PF13649"/>
    </source>
</evidence>
<evidence type="ECO:0000313" key="4">
    <source>
        <dbReference type="Proteomes" id="UP001290861"/>
    </source>
</evidence>
<dbReference type="GO" id="GO:0032259">
    <property type="term" value="P:methylation"/>
    <property type="evidence" value="ECO:0007669"/>
    <property type="project" value="UniProtKB-KW"/>
</dbReference>
<evidence type="ECO:0000313" key="3">
    <source>
        <dbReference type="EMBL" id="MDZ8119992.1"/>
    </source>
</evidence>
<sequence>MILPTPSPIRCPVCSEPLMLQDNMIACQNGHPFNIAREGYANLLLSHQRKAKQPGDDPEMVMARRRFFDSGAFDVLTEAVTELPTIGNDDNAVLDCGCGEGHLLGTLSEKYRGFFCGIDISKKAIQVASKRWKNAAWFVANGMRNIPVATNSMDSILSILAPRNNDEFHRILKPDGVLIIGVPGFNHLIELRKQLQFSSGDFKEKADTAAEKCAPLFEEANRIAVSGKVALNREQITDLIRMTPIFWRSSDAAKAAVMQLSSLTVTVSFTLLRMTKK</sequence>